<proteinExistence type="predicted"/>
<reference evidence="1" key="1">
    <citation type="submission" date="2021-01" db="EMBL/GenBank/DDBJ databases">
        <title>Whole genome shotgun sequence of Planobispora rosea NBRC 15558.</title>
        <authorList>
            <person name="Komaki H."/>
            <person name="Tamura T."/>
        </authorList>
    </citation>
    <scope>NUCLEOTIDE SEQUENCE</scope>
    <source>
        <strain evidence="1">NBRC 15558</strain>
    </source>
</reference>
<gene>
    <name evidence="1" type="ORF">Pro02_33590</name>
</gene>
<dbReference type="EMBL" id="BOOI01000029">
    <property type="protein sequence ID" value="GIH84951.1"/>
    <property type="molecule type" value="Genomic_DNA"/>
</dbReference>
<protein>
    <submittedName>
        <fullName evidence="1">Uncharacterized protein</fullName>
    </submittedName>
</protein>
<name>A0A8J3S2U9_PLARO</name>
<sequence length="228" mass="24106">MRFAWERGACVARENDRYELAACEDADGRVISMADAEAAGCPVETDELVRIRPLPGAGAADAQAVLRSPQPSRTACVRTLRPPHAGEPGGGGGMLRPGDCLALRGGERPCSEPGWYGKVLAVVDRAAACPARALDALVVGEREVACLAGGGRILRVGDCVTRPAGRLVSREALVRTPCDSAGAWARVTARAATRGRCPELSDRYLRVREPGVQRPVTCLRRTALRGSP</sequence>
<comment type="caution">
    <text evidence="1">The sequence shown here is derived from an EMBL/GenBank/DDBJ whole genome shotgun (WGS) entry which is preliminary data.</text>
</comment>
<evidence type="ECO:0000313" key="1">
    <source>
        <dbReference type="EMBL" id="GIH84951.1"/>
    </source>
</evidence>
<dbReference type="Proteomes" id="UP000655044">
    <property type="component" value="Unassembled WGS sequence"/>
</dbReference>
<evidence type="ECO:0000313" key="2">
    <source>
        <dbReference type="Proteomes" id="UP000655044"/>
    </source>
</evidence>
<keyword evidence="2" id="KW-1185">Reference proteome</keyword>
<dbReference type="AlphaFoldDB" id="A0A8J3S2U9"/>
<accession>A0A8J3S2U9</accession>
<organism evidence="1 2">
    <name type="scientific">Planobispora rosea</name>
    <dbReference type="NCBI Taxonomy" id="35762"/>
    <lineage>
        <taxon>Bacteria</taxon>
        <taxon>Bacillati</taxon>
        <taxon>Actinomycetota</taxon>
        <taxon>Actinomycetes</taxon>
        <taxon>Streptosporangiales</taxon>
        <taxon>Streptosporangiaceae</taxon>
        <taxon>Planobispora</taxon>
    </lineage>
</organism>